<dbReference type="EMBL" id="SPHZ02000007">
    <property type="protein sequence ID" value="KAF0908493.1"/>
    <property type="molecule type" value="Genomic_DNA"/>
</dbReference>
<sequence>MVADSIPWSRKAQKAALEALHNASATKNQDGEAGWVSCFESFLIFHEEAVQAVTNIEAT</sequence>
<evidence type="ECO:0000313" key="1">
    <source>
        <dbReference type="EMBL" id="KAF0908493.1"/>
    </source>
</evidence>
<reference evidence="1 2" key="1">
    <citation type="submission" date="2019-11" db="EMBL/GenBank/DDBJ databases">
        <title>Whole genome sequence of Oryza granulata.</title>
        <authorList>
            <person name="Li W."/>
        </authorList>
    </citation>
    <scope>NUCLEOTIDE SEQUENCE [LARGE SCALE GENOMIC DNA]</scope>
    <source>
        <strain evidence="2">cv. Menghai</strain>
        <tissue evidence="1">Leaf</tissue>
    </source>
</reference>
<evidence type="ECO:0000313" key="2">
    <source>
        <dbReference type="Proteomes" id="UP000479710"/>
    </source>
</evidence>
<name>A0A6G1D9Q7_9ORYZ</name>
<comment type="caution">
    <text evidence="1">The sequence shown here is derived from an EMBL/GenBank/DDBJ whole genome shotgun (WGS) entry which is preliminary data.</text>
</comment>
<keyword evidence="2" id="KW-1185">Reference proteome</keyword>
<gene>
    <name evidence="1" type="ORF">E2562_025455</name>
</gene>
<accession>A0A6G1D9Q7</accession>
<organism evidence="1 2">
    <name type="scientific">Oryza meyeriana var. granulata</name>
    <dbReference type="NCBI Taxonomy" id="110450"/>
    <lineage>
        <taxon>Eukaryota</taxon>
        <taxon>Viridiplantae</taxon>
        <taxon>Streptophyta</taxon>
        <taxon>Embryophyta</taxon>
        <taxon>Tracheophyta</taxon>
        <taxon>Spermatophyta</taxon>
        <taxon>Magnoliopsida</taxon>
        <taxon>Liliopsida</taxon>
        <taxon>Poales</taxon>
        <taxon>Poaceae</taxon>
        <taxon>BOP clade</taxon>
        <taxon>Oryzoideae</taxon>
        <taxon>Oryzeae</taxon>
        <taxon>Oryzinae</taxon>
        <taxon>Oryza</taxon>
        <taxon>Oryza meyeriana</taxon>
    </lineage>
</organism>
<dbReference type="Proteomes" id="UP000479710">
    <property type="component" value="Unassembled WGS sequence"/>
</dbReference>
<dbReference type="AlphaFoldDB" id="A0A6G1D9Q7"/>
<proteinExistence type="predicted"/>
<protein>
    <submittedName>
        <fullName evidence="1">Uncharacterized protein</fullName>
    </submittedName>
</protein>